<reference evidence="2" key="1">
    <citation type="journal article" date="2010" name="Science">
        <title>Signatures of adaptation to obligate biotrophy in the Hyaloperonospora arabidopsidis genome.</title>
        <authorList>
            <person name="Baxter L."/>
            <person name="Tripathy S."/>
            <person name="Ishaque N."/>
            <person name="Boot N."/>
            <person name="Cabral A."/>
            <person name="Kemen E."/>
            <person name="Thines M."/>
            <person name="Ah-Fong A."/>
            <person name="Anderson R."/>
            <person name="Badejoko W."/>
            <person name="Bittner-Eddy P."/>
            <person name="Boore J.L."/>
            <person name="Chibucos M.C."/>
            <person name="Coates M."/>
            <person name="Dehal P."/>
            <person name="Delehaunty K."/>
            <person name="Dong S."/>
            <person name="Downton P."/>
            <person name="Dumas B."/>
            <person name="Fabro G."/>
            <person name="Fronick C."/>
            <person name="Fuerstenberg S.I."/>
            <person name="Fulton L."/>
            <person name="Gaulin E."/>
            <person name="Govers F."/>
            <person name="Hughes L."/>
            <person name="Humphray S."/>
            <person name="Jiang R.H."/>
            <person name="Judelson H."/>
            <person name="Kamoun S."/>
            <person name="Kyung K."/>
            <person name="Meijer H."/>
            <person name="Minx P."/>
            <person name="Morris P."/>
            <person name="Nelson J."/>
            <person name="Phuntumart V."/>
            <person name="Qutob D."/>
            <person name="Rehmany A."/>
            <person name="Rougon-Cardoso A."/>
            <person name="Ryden P."/>
            <person name="Torto-Alalibo T."/>
            <person name="Studholme D."/>
            <person name="Wang Y."/>
            <person name="Win J."/>
            <person name="Wood J."/>
            <person name="Clifton S.W."/>
            <person name="Rogers J."/>
            <person name="Van den Ackerveken G."/>
            <person name="Jones J.D."/>
            <person name="McDowell J.M."/>
            <person name="Beynon J."/>
            <person name="Tyler B.M."/>
        </authorList>
    </citation>
    <scope>NUCLEOTIDE SEQUENCE [LARGE SCALE GENOMIC DNA]</scope>
    <source>
        <strain evidence="2">Emoy2</strain>
    </source>
</reference>
<reference evidence="1" key="2">
    <citation type="submission" date="2015-06" db="UniProtKB">
        <authorList>
            <consortium name="EnsemblProtists"/>
        </authorList>
    </citation>
    <scope>IDENTIFICATION</scope>
    <source>
        <strain evidence="1">Emoy2</strain>
    </source>
</reference>
<dbReference type="VEuPathDB" id="FungiDB:HpaG814645"/>
<protein>
    <submittedName>
        <fullName evidence="1">Uncharacterized protein</fullName>
    </submittedName>
</protein>
<dbReference type="AlphaFoldDB" id="M4C6B3"/>
<organism evidence="1 2">
    <name type="scientific">Hyaloperonospora arabidopsidis (strain Emoy2)</name>
    <name type="common">Downy mildew agent</name>
    <name type="synonym">Peronospora arabidopsidis</name>
    <dbReference type="NCBI Taxonomy" id="559515"/>
    <lineage>
        <taxon>Eukaryota</taxon>
        <taxon>Sar</taxon>
        <taxon>Stramenopiles</taxon>
        <taxon>Oomycota</taxon>
        <taxon>Peronosporomycetes</taxon>
        <taxon>Peronosporales</taxon>
        <taxon>Peronosporaceae</taxon>
        <taxon>Hyaloperonospora</taxon>
    </lineage>
</organism>
<dbReference type="InParanoid" id="M4C6B3"/>
<keyword evidence="2" id="KW-1185">Reference proteome</keyword>
<evidence type="ECO:0000313" key="2">
    <source>
        <dbReference type="Proteomes" id="UP000011713"/>
    </source>
</evidence>
<dbReference type="Proteomes" id="UP000011713">
    <property type="component" value="Unassembled WGS sequence"/>
</dbReference>
<dbReference type="HOGENOM" id="CLU_3018358_0_0_1"/>
<proteinExistence type="predicted"/>
<sequence length="56" mass="6731">MQRRKDQRRCNVRAALEHWRTQLEIATLRHKASISLRHLLVLVADGWRRHQHPVVS</sequence>
<dbReference type="EnsemblProtists" id="HpaT814645">
    <property type="protein sequence ID" value="HpaP814645"/>
    <property type="gene ID" value="HpaG814645"/>
</dbReference>
<accession>M4C6B3</accession>
<evidence type="ECO:0000313" key="1">
    <source>
        <dbReference type="EnsemblProtists" id="HpaP814645"/>
    </source>
</evidence>
<name>M4C6B3_HYAAE</name>
<dbReference type="EMBL" id="JH597974">
    <property type="status" value="NOT_ANNOTATED_CDS"/>
    <property type="molecule type" value="Genomic_DNA"/>
</dbReference>